<sequence length="66" mass="7548">MKHRHRKERFSLSTKLTEMAQEVAGKSFDPAEKNQEHHSSGIEVTHDQVGDHYSAGTIDEKTKDKQ</sequence>
<feature type="compositionally biased region" description="Basic and acidic residues" evidence="1">
    <location>
        <begin position="29"/>
        <end position="50"/>
    </location>
</feature>
<name>A0A7X2S7S5_9BACI</name>
<dbReference type="Proteomes" id="UP000434639">
    <property type="component" value="Unassembled WGS sequence"/>
</dbReference>
<protein>
    <submittedName>
        <fullName evidence="2">DUF4025 domain-containing protein</fullName>
    </submittedName>
</protein>
<evidence type="ECO:0000313" key="2">
    <source>
        <dbReference type="EMBL" id="MTH55217.1"/>
    </source>
</evidence>
<dbReference type="InterPro" id="IPR025100">
    <property type="entry name" value="DUF4025"/>
</dbReference>
<accession>A0A7X2S7S5</accession>
<dbReference type="EMBL" id="WMIB01000024">
    <property type="protein sequence ID" value="MTH55217.1"/>
    <property type="molecule type" value="Genomic_DNA"/>
</dbReference>
<dbReference type="OrthoDB" id="2476089at2"/>
<comment type="caution">
    <text evidence="2">The sequence shown here is derived from an EMBL/GenBank/DDBJ whole genome shotgun (WGS) entry which is preliminary data.</text>
</comment>
<evidence type="ECO:0000313" key="3">
    <source>
        <dbReference type="Proteomes" id="UP000434639"/>
    </source>
</evidence>
<gene>
    <name evidence="2" type="ORF">GKZ89_17600</name>
</gene>
<dbReference type="Pfam" id="PF13217">
    <property type="entry name" value="DUF4025"/>
    <property type="match status" value="1"/>
</dbReference>
<evidence type="ECO:0000256" key="1">
    <source>
        <dbReference type="SAM" id="MobiDB-lite"/>
    </source>
</evidence>
<reference evidence="2 3" key="1">
    <citation type="journal article" date="2017" name="Int. J. Syst. Evol. Microbiol.">
        <title>Bacillus mangrovi sp. nov., isolated from a sediment sample from a mangrove forest.</title>
        <authorList>
            <person name="Gupta V."/>
            <person name="Singh P.K."/>
            <person name="Korpole S."/>
            <person name="Tanuku N.R.S."/>
            <person name="Pinnaka A.K."/>
        </authorList>
    </citation>
    <scope>NUCLEOTIDE SEQUENCE [LARGE SCALE GENOMIC DNA]</scope>
    <source>
        <strain evidence="2 3">KCTC 33872</strain>
    </source>
</reference>
<organism evidence="2 3">
    <name type="scientific">Metabacillus mangrovi</name>
    <dbReference type="NCBI Taxonomy" id="1491830"/>
    <lineage>
        <taxon>Bacteria</taxon>
        <taxon>Bacillati</taxon>
        <taxon>Bacillota</taxon>
        <taxon>Bacilli</taxon>
        <taxon>Bacillales</taxon>
        <taxon>Bacillaceae</taxon>
        <taxon>Metabacillus</taxon>
    </lineage>
</organism>
<feature type="region of interest" description="Disordered" evidence="1">
    <location>
        <begin position="25"/>
        <end position="66"/>
    </location>
</feature>
<proteinExistence type="predicted"/>
<dbReference type="AlphaFoldDB" id="A0A7X2S7S5"/>
<keyword evidence="3" id="KW-1185">Reference proteome</keyword>